<reference evidence="7 8" key="1">
    <citation type="submission" date="2024-04" db="EMBL/GenBank/DDBJ databases">
        <authorList>
            <person name="Rising A."/>
            <person name="Reimegard J."/>
            <person name="Sonavane S."/>
            <person name="Akerstrom W."/>
            <person name="Nylinder S."/>
            <person name="Hedman E."/>
            <person name="Kallberg Y."/>
        </authorList>
    </citation>
    <scope>NUCLEOTIDE SEQUENCE [LARGE SCALE GENOMIC DNA]</scope>
</reference>
<sequence>MASVDTFARKLIQEIVYLKRIGSKCSELNGPVMTHCYSGFPNCPGVESEIAGKAEACAGCPNQNICSASKSSEPDPDIDVIKQKMSSVKNIILILSGKGGVGKSTFTSMLAQMLSEDDSKTVK</sequence>
<comment type="caution">
    <text evidence="7">The sequence shown here is derived from an EMBL/GenBank/DDBJ whole genome shotgun (WGS) entry which is preliminary data.</text>
</comment>
<keyword evidence="3" id="KW-0547">Nucleotide-binding</keyword>
<accession>A0AAV2AD32</accession>
<dbReference type="SUPFAM" id="SSF52540">
    <property type="entry name" value="P-loop containing nucleoside triphosphate hydrolases"/>
    <property type="match status" value="1"/>
</dbReference>
<evidence type="ECO:0000256" key="6">
    <source>
        <dbReference type="ARBA" id="ARBA00023014"/>
    </source>
</evidence>
<dbReference type="GO" id="GO:0005829">
    <property type="term" value="C:cytosol"/>
    <property type="evidence" value="ECO:0007669"/>
    <property type="project" value="TreeGrafter"/>
</dbReference>
<evidence type="ECO:0000256" key="3">
    <source>
        <dbReference type="ARBA" id="ARBA00022741"/>
    </source>
</evidence>
<dbReference type="InterPro" id="IPR033756">
    <property type="entry name" value="YlxH/NBP35"/>
</dbReference>
<dbReference type="GO" id="GO:0046872">
    <property type="term" value="F:metal ion binding"/>
    <property type="evidence" value="ECO:0007669"/>
    <property type="project" value="UniProtKB-KW"/>
</dbReference>
<dbReference type="GO" id="GO:0051539">
    <property type="term" value="F:4 iron, 4 sulfur cluster binding"/>
    <property type="evidence" value="ECO:0007669"/>
    <property type="project" value="UniProtKB-KW"/>
</dbReference>
<evidence type="ECO:0000256" key="4">
    <source>
        <dbReference type="ARBA" id="ARBA00022840"/>
    </source>
</evidence>
<name>A0AAV2AD32_9ARAC</name>
<dbReference type="InterPro" id="IPR019591">
    <property type="entry name" value="Mrp/NBP35_ATP-bd"/>
</dbReference>
<protein>
    <submittedName>
        <fullName evidence="7">Uncharacterized protein</fullName>
    </submittedName>
</protein>
<organism evidence="7 8">
    <name type="scientific">Larinioides sclopetarius</name>
    <dbReference type="NCBI Taxonomy" id="280406"/>
    <lineage>
        <taxon>Eukaryota</taxon>
        <taxon>Metazoa</taxon>
        <taxon>Ecdysozoa</taxon>
        <taxon>Arthropoda</taxon>
        <taxon>Chelicerata</taxon>
        <taxon>Arachnida</taxon>
        <taxon>Araneae</taxon>
        <taxon>Araneomorphae</taxon>
        <taxon>Entelegynae</taxon>
        <taxon>Araneoidea</taxon>
        <taxon>Araneidae</taxon>
        <taxon>Larinioides</taxon>
    </lineage>
</organism>
<dbReference type="GO" id="GO:0140663">
    <property type="term" value="F:ATP-dependent FeS chaperone activity"/>
    <property type="evidence" value="ECO:0007669"/>
    <property type="project" value="InterPro"/>
</dbReference>
<dbReference type="Proteomes" id="UP001497382">
    <property type="component" value="Unassembled WGS sequence"/>
</dbReference>
<gene>
    <name evidence="7" type="ORF">LARSCL_LOCUS11503</name>
</gene>
<keyword evidence="5" id="KW-0408">Iron</keyword>
<dbReference type="GO" id="GO:0005524">
    <property type="term" value="F:ATP binding"/>
    <property type="evidence" value="ECO:0007669"/>
    <property type="project" value="UniProtKB-KW"/>
</dbReference>
<dbReference type="InterPro" id="IPR027417">
    <property type="entry name" value="P-loop_NTPase"/>
</dbReference>
<dbReference type="Pfam" id="PF10609">
    <property type="entry name" value="ParA"/>
    <property type="match status" value="1"/>
</dbReference>
<dbReference type="Gene3D" id="3.40.50.300">
    <property type="entry name" value="P-loop containing nucleotide triphosphate hydrolases"/>
    <property type="match status" value="1"/>
</dbReference>
<dbReference type="GO" id="GO:0016226">
    <property type="term" value="P:iron-sulfur cluster assembly"/>
    <property type="evidence" value="ECO:0007669"/>
    <property type="project" value="InterPro"/>
</dbReference>
<keyword evidence="8" id="KW-1185">Reference proteome</keyword>
<evidence type="ECO:0000256" key="5">
    <source>
        <dbReference type="ARBA" id="ARBA00023004"/>
    </source>
</evidence>
<dbReference type="PANTHER" id="PTHR23264:SF35">
    <property type="entry name" value="CYTOSOLIC FE-S CLUSTER ASSEMBLY FACTOR NUBP1"/>
    <property type="match status" value="1"/>
</dbReference>
<keyword evidence="6" id="KW-0411">Iron-sulfur</keyword>
<proteinExistence type="predicted"/>
<evidence type="ECO:0000256" key="1">
    <source>
        <dbReference type="ARBA" id="ARBA00022485"/>
    </source>
</evidence>
<dbReference type="AlphaFoldDB" id="A0AAV2AD32"/>
<dbReference type="EMBL" id="CAXIEN010000142">
    <property type="protein sequence ID" value="CAL1281324.1"/>
    <property type="molecule type" value="Genomic_DNA"/>
</dbReference>
<evidence type="ECO:0000313" key="8">
    <source>
        <dbReference type="Proteomes" id="UP001497382"/>
    </source>
</evidence>
<evidence type="ECO:0000313" key="7">
    <source>
        <dbReference type="EMBL" id="CAL1281324.1"/>
    </source>
</evidence>
<keyword evidence="1" id="KW-0004">4Fe-4S</keyword>
<dbReference type="PANTHER" id="PTHR23264">
    <property type="entry name" value="NUCLEOTIDE-BINDING PROTEIN NBP35 YEAST -RELATED"/>
    <property type="match status" value="1"/>
</dbReference>
<keyword evidence="4" id="KW-0067">ATP-binding</keyword>
<keyword evidence="2" id="KW-0479">Metal-binding</keyword>
<evidence type="ECO:0000256" key="2">
    <source>
        <dbReference type="ARBA" id="ARBA00022723"/>
    </source>
</evidence>